<protein>
    <submittedName>
        <fullName evidence="4">Spore gernimation protein KA</fullName>
    </submittedName>
</protein>
<sequence length="499" mass="55416">MSVSVDKRLDRKLMSNLSFIRASLGNSQDLVIKEMNNDNGMQAALVYMDGLTDSTVIHHVILDYFMSEEQTANRKNGNRLLYLKNAVLAVGEAVTISEWDPLFYQLLSGWAVLLLEDCPEAICVAAEGWKDRNVSEPTSQVVVRGPMEAFTENIVTNRALIRRKIKDPQLWTEGMEIGQITKTSVSIMYLRNIADEKIVEEVRKRLGEINIDGILESGYIEELIQDTAMTPFATIYNTERPDTIAGGLLEGRVAILVDGTPFVLLVPALFIQFFQSAEDYYQRADISTLLRMLRFVAFMITLLAPSLYIAITTFHQEMLPTSLLINLAAQREGVPFPAFIEALAMELTFEILREAGVRMPKTVGQAVSIVGTLVIGQAAVDAGIVSAAMVIIVSITAISSFVIPATSMSISVRMIRFVLMGLAASFGLFGILLGYILLVLHLNSLQSFGIPYMQSFSPFIWSNQKDTLFRLPWTKMRTRPAATAAKNLVRQGPRNKSNI</sequence>
<keyword evidence="3" id="KW-1133">Transmembrane helix</keyword>
<reference evidence="4" key="1">
    <citation type="submission" date="2016-08" db="EMBL/GenBank/DDBJ databases">
        <title>Complete Genome Seqeunce of Paenibacillus sp. BIHB 4019 from tea rhizoplane.</title>
        <authorList>
            <person name="Thakur R."/>
            <person name="Swarnkar M.K."/>
            <person name="Gulati A."/>
        </authorList>
    </citation>
    <scope>NUCLEOTIDE SEQUENCE [LARGE SCALE GENOMIC DNA]</scope>
    <source>
        <strain evidence="4">BIHB4019</strain>
    </source>
</reference>
<feature type="transmembrane region" description="Helical" evidence="3">
    <location>
        <begin position="417"/>
        <end position="438"/>
    </location>
</feature>
<organism evidence="4">
    <name type="scientific">Paenibacillus sp. BIHB 4019</name>
    <dbReference type="NCBI Taxonomy" id="1870819"/>
    <lineage>
        <taxon>Bacteria</taxon>
        <taxon>Bacillati</taxon>
        <taxon>Bacillota</taxon>
        <taxon>Bacilli</taxon>
        <taxon>Bacillales</taxon>
        <taxon>Paenibacillaceae</taxon>
        <taxon>Paenibacillus</taxon>
    </lineage>
</organism>
<dbReference type="InterPro" id="IPR004995">
    <property type="entry name" value="Spore_Ger"/>
</dbReference>
<evidence type="ECO:0000256" key="3">
    <source>
        <dbReference type="SAM" id="Phobius"/>
    </source>
</evidence>
<dbReference type="InterPro" id="IPR050768">
    <property type="entry name" value="UPF0353/GerABKA_families"/>
</dbReference>
<dbReference type="AlphaFoldDB" id="A0A1B2DLC3"/>
<dbReference type="Pfam" id="PF03323">
    <property type="entry name" value="GerA"/>
    <property type="match status" value="1"/>
</dbReference>
<dbReference type="EMBL" id="CP016808">
    <property type="protein sequence ID" value="ANY68499.1"/>
    <property type="molecule type" value="Genomic_DNA"/>
</dbReference>
<evidence type="ECO:0000256" key="1">
    <source>
        <dbReference type="ARBA" id="ARBA00005278"/>
    </source>
</evidence>
<evidence type="ECO:0000256" key="2">
    <source>
        <dbReference type="ARBA" id="ARBA00023136"/>
    </source>
</evidence>
<dbReference type="PANTHER" id="PTHR22550">
    <property type="entry name" value="SPORE GERMINATION PROTEIN"/>
    <property type="match status" value="1"/>
</dbReference>
<proteinExistence type="inferred from homology"/>
<evidence type="ECO:0000313" key="4">
    <source>
        <dbReference type="EMBL" id="ANY68499.1"/>
    </source>
</evidence>
<dbReference type="PANTHER" id="PTHR22550:SF5">
    <property type="entry name" value="LEUCINE ZIPPER PROTEIN 4"/>
    <property type="match status" value="1"/>
</dbReference>
<name>A0A1B2DLC3_9BACL</name>
<dbReference type="GO" id="GO:0016020">
    <property type="term" value="C:membrane"/>
    <property type="evidence" value="ECO:0007669"/>
    <property type="project" value="InterPro"/>
</dbReference>
<feature type="transmembrane region" description="Helical" evidence="3">
    <location>
        <begin position="295"/>
        <end position="314"/>
    </location>
</feature>
<keyword evidence="3" id="KW-0812">Transmembrane</keyword>
<gene>
    <name evidence="4" type="ORF">BBD42_19985</name>
</gene>
<dbReference type="GO" id="GO:0009847">
    <property type="term" value="P:spore germination"/>
    <property type="evidence" value="ECO:0007669"/>
    <property type="project" value="InterPro"/>
</dbReference>
<feature type="transmembrane region" description="Helical" evidence="3">
    <location>
        <begin position="386"/>
        <end position="405"/>
    </location>
</feature>
<dbReference type="PIRSF" id="PIRSF005690">
    <property type="entry name" value="GerBA"/>
    <property type="match status" value="1"/>
</dbReference>
<comment type="similarity">
    <text evidence="1">Belongs to the GerABKA family.</text>
</comment>
<feature type="transmembrane region" description="Helical" evidence="3">
    <location>
        <begin position="253"/>
        <end position="274"/>
    </location>
</feature>
<accession>A0A1B2DLC3</accession>
<dbReference type="RefSeq" id="WP_099519636.1">
    <property type="nucleotide sequence ID" value="NZ_CP016808.1"/>
</dbReference>
<keyword evidence="2 3" id="KW-0472">Membrane</keyword>